<feature type="compositionally biased region" description="Basic and acidic residues" evidence="2">
    <location>
        <begin position="257"/>
        <end position="269"/>
    </location>
</feature>
<dbReference type="SUPFAM" id="SSF49879">
    <property type="entry name" value="SMAD/FHA domain"/>
    <property type="match status" value="1"/>
</dbReference>
<accession>A0ABM8BE35</accession>
<evidence type="ECO:0000256" key="1">
    <source>
        <dbReference type="ARBA" id="ARBA00022553"/>
    </source>
</evidence>
<keyword evidence="1" id="KW-0597">Phosphoprotein</keyword>
<dbReference type="PROSITE" id="PS50006">
    <property type="entry name" value="FHA_DOMAIN"/>
    <property type="match status" value="1"/>
</dbReference>
<dbReference type="Pfam" id="PF25591">
    <property type="entry name" value="LRV_2"/>
    <property type="match status" value="1"/>
</dbReference>
<dbReference type="InterPro" id="IPR008984">
    <property type="entry name" value="SMAD_FHA_dom_sf"/>
</dbReference>
<evidence type="ECO:0000313" key="5">
    <source>
        <dbReference type="Proteomes" id="UP001321748"/>
    </source>
</evidence>
<feature type="region of interest" description="Disordered" evidence="2">
    <location>
        <begin position="251"/>
        <end position="283"/>
    </location>
</feature>
<dbReference type="Gene3D" id="2.60.200.20">
    <property type="match status" value="1"/>
</dbReference>
<dbReference type="Proteomes" id="UP001321748">
    <property type="component" value="Chromosome"/>
</dbReference>
<evidence type="ECO:0000259" key="3">
    <source>
        <dbReference type="PROSITE" id="PS50006"/>
    </source>
</evidence>
<reference evidence="4 5" key="1">
    <citation type="journal article" date="2023" name="Microbiol. Spectr.">
        <title>Symbiosis of Carpenter Bees with Uncharacterized Lactic Acid Bacteria Showing NAD Auxotrophy.</title>
        <authorList>
            <person name="Kawasaki S."/>
            <person name="Ozawa K."/>
            <person name="Mori T."/>
            <person name="Yamamoto A."/>
            <person name="Ito M."/>
            <person name="Ohkuma M."/>
            <person name="Sakamoto M."/>
            <person name="Matsutani M."/>
        </authorList>
    </citation>
    <scope>NUCLEOTIDE SEQUENCE [LARGE SCALE GENOMIC DNA]</scope>
    <source>
        <strain evidence="4 5">KimH</strain>
    </source>
</reference>
<dbReference type="RefSeq" id="WP_317642698.1">
    <property type="nucleotide sequence ID" value="NZ_AP026800.1"/>
</dbReference>
<protein>
    <recommendedName>
        <fullName evidence="3">FHA domain-containing protein</fullName>
    </recommendedName>
</protein>
<name>A0ABM8BE35_9BIFI</name>
<organism evidence="4 5">
    <name type="scientific">Bombiscardovia apis</name>
    <dbReference type="NCBI Taxonomy" id="2932182"/>
    <lineage>
        <taxon>Bacteria</taxon>
        <taxon>Bacillati</taxon>
        <taxon>Actinomycetota</taxon>
        <taxon>Actinomycetes</taxon>
        <taxon>Bifidobacteriales</taxon>
        <taxon>Bifidobacteriaceae</taxon>
        <taxon>Bombiscardovia</taxon>
    </lineage>
</organism>
<dbReference type="InterPro" id="IPR057893">
    <property type="entry name" value="LRV_2"/>
</dbReference>
<dbReference type="SMART" id="SM00240">
    <property type="entry name" value="FHA"/>
    <property type="match status" value="1"/>
</dbReference>
<dbReference type="InterPro" id="IPR000253">
    <property type="entry name" value="FHA_dom"/>
</dbReference>
<gene>
    <name evidence="4" type="ORF">KIMH_13000</name>
</gene>
<dbReference type="EMBL" id="AP026800">
    <property type="protein sequence ID" value="BDR55189.1"/>
    <property type="molecule type" value="Genomic_DNA"/>
</dbReference>
<proteinExistence type="predicted"/>
<evidence type="ECO:0000313" key="4">
    <source>
        <dbReference type="EMBL" id="BDR55189.1"/>
    </source>
</evidence>
<sequence>MSDGQRPTRQWVVTINGVEKIRLSPGESIEIGRKPIRPLPDDGMVRLEVQDQTKSMSKRHASFVVEEDGQAHLRDMGSTNGSYVVQADGDLIRLPEDNDYSLQHDSERFQFGDVLVDFTQIEDVEPDADDEPAEQVPDLFSYAQDEDEAAQEPDEADLSVDDILDLRAGEPTGVFHAENVRSRISALHDQVVDLRQQDAAEPIFEQEAVSEEVEQVPVVEEEAQPEVFDGNEPMVEDDVEPQFQPLGAAQLQDEEQERQAAVEEIERSAAEPQSQTYKPAFEPGSVFDKVSKGDFDAQEQVIEVDGMTSDDAKNSTDFALQFEMAKHNQLLPFLAMNPSLYDDLYAWLSAQGNDDIDSALQKNEGYREYLAAQE</sequence>
<keyword evidence="5" id="KW-1185">Reference proteome</keyword>
<dbReference type="CDD" id="cd00060">
    <property type="entry name" value="FHA"/>
    <property type="match status" value="1"/>
</dbReference>
<dbReference type="Pfam" id="PF00498">
    <property type="entry name" value="FHA"/>
    <property type="match status" value="1"/>
</dbReference>
<evidence type="ECO:0000256" key="2">
    <source>
        <dbReference type="SAM" id="MobiDB-lite"/>
    </source>
</evidence>
<feature type="domain" description="FHA" evidence="3">
    <location>
        <begin position="29"/>
        <end position="84"/>
    </location>
</feature>